<dbReference type="GO" id="GO:0043190">
    <property type="term" value="C:ATP-binding cassette (ABC) transporter complex"/>
    <property type="evidence" value="ECO:0007669"/>
    <property type="project" value="InterPro"/>
</dbReference>
<dbReference type="Proteomes" id="UP000535415">
    <property type="component" value="Unassembled WGS sequence"/>
</dbReference>
<comment type="similarity">
    <text evidence="3">Belongs to the binding-protein-dependent transport system permease family. HisMQ subfamily.</text>
</comment>
<accession>A0A7W9EYC1</accession>
<name>A0A7W9EYC1_9RHOB</name>
<dbReference type="InterPro" id="IPR043429">
    <property type="entry name" value="ArtM/GltK/GlnP/TcyL/YhdX-like"/>
</dbReference>
<dbReference type="PROSITE" id="PS51257">
    <property type="entry name" value="PROKAR_LIPOPROTEIN"/>
    <property type="match status" value="1"/>
</dbReference>
<evidence type="ECO:0000256" key="1">
    <source>
        <dbReference type="ARBA" id="ARBA00003159"/>
    </source>
</evidence>
<comment type="caution">
    <text evidence="12">The sequence shown here is derived from an EMBL/GenBank/DDBJ whole genome shotgun (WGS) entry which is preliminary data.</text>
</comment>
<dbReference type="EMBL" id="JACIJM010000001">
    <property type="protein sequence ID" value="MBB5720970.1"/>
    <property type="molecule type" value="Genomic_DNA"/>
</dbReference>
<dbReference type="PANTHER" id="PTHR30614">
    <property type="entry name" value="MEMBRANE COMPONENT OF AMINO ACID ABC TRANSPORTER"/>
    <property type="match status" value="1"/>
</dbReference>
<keyword evidence="7" id="KW-0029">Amino-acid transport</keyword>
<comment type="function">
    <text evidence="1">Part of the binding-protein-dependent transport system for glutamine; probably responsible for the translocation of the substrate across the membrane.</text>
</comment>
<dbReference type="Pfam" id="PF00528">
    <property type="entry name" value="BPD_transp_1"/>
    <property type="match status" value="1"/>
</dbReference>
<dbReference type="GO" id="GO:0006865">
    <property type="term" value="P:amino acid transport"/>
    <property type="evidence" value="ECO:0007669"/>
    <property type="project" value="UniProtKB-KW"/>
</dbReference>
<evidence type="ECO:0000259" key="11">
    <source>
        <dbReference type="PROSITE" id="PS50928"/>
    </source>
</evidence>
<dbReference type="NCBIfam" id="TIGR01726">
    <property type="entry name" value="HEQRo_perm_3TM"/>
    <property type="match status" value="1"/>
</dbReference>
<dbReference type="PROSITE" id="PS50928">
    <property type="entry name" value="ABC_TM1"/>
    <property type="match status" value="1"/>
</dbReference>
<dbReference type="InterPro" id="IPR000515">
    <property type="entry name" value="MetI-like"/>
</dbReference>
<proteinExistence type="inferred from homology"/>
<keyword evidence="9 10" id="KW-0472">Membrane</keyword>
<feature type="transmembrane region" description="Helical" evidence="10">
    <location>
        <begin position="214"/>
        <end position="236"/>
    </location>
</feature>
<evidence type="ECO:0000256" key="4">
    <source>
        <dbReference type="ARBA" id="ARBA00022448"/>
    </source>
</evidence>
<comment type="subcellular location">
    <subcellularLocation>
        <location evidence="2">Cell inner membrane</location>
        <topology evidence="2">Multi-pass membrane protein</topology>
    </subcellularLocation>
    <subcellularLocation>
        <location evidence="10">Cell membrane</location>
        <topology evidence="10">Multi-pass membrane protein</topology>
    </subcellularLocation>
</comment>
<evidence type="ECO:0000256" key="5">
    <source>
        <dbReference type="ARBA" id="ARBA00022475"/>
    </source>
</evidence>
<feature type="transmembrane region" description="Helical" evidence="10">
    <location>
        <begin position="43"/>
        <end position="70"/>
    </location>
</feature>
<evidence type="ECO:0000313" key="13">
    <source>
        <dbReference type="Proteomes" id="UP000535415"/>
    </source>
</evidence>
<dbReference type="AlphaFoldDB" id="A0A7W9EYC1"/>
<keyword evidence="4 10" id="KW-0813">Transport</keyword>
<keyword evidence="5" id="KW-1003">Cell membrane</keyword>
<feature type="transmembrane region" description="Helical" evidence="10">
    <location>
        <begin position="82"/>
        <end position="103"/>
    </location>
</feature>
<evidence type="ECO:0000313" key="12">
    <source>
        <dbReference type="EMBL" id="MBB5720970.1"/>
    </source>
</evidence>
<organism evidence="12 13">
    <name type="scientific">Yoonia ponticola</name>
    <dbReference type="NCBI Taxonomy" id="1524255"/>
    <lineage>
        <taxon>Bacteria</taxon>
        <taxon>Pseudomonadati</taxon>
        <taxon>Pseudomonadota</taxon>
        <taxon>Alphaproteobacteria</taxon>
        <taxon>Rhodobacterales</taxon>
        <taxon>Paracoccaceae</taxon>
        <taxon>Yoonia</taxon>
    </lineage>
</organism>
<evidence type="ECO:0000256" key="8">
    <source>
        <dbReference type="ARBA" id="ARBA00022989"/>
    </source>
</evidence>
<dbReference type="InterPro" id="IPR010065">
    <property type="entry name" value="AA_ABC_transptr_permease_3TM"/>
</dbReference>
<keyword evidence="8 10" id="KW-1133">Transmembrane helix</keyword>
<sequence length="245" mass="27416">MMKRLTICAALMLLAGCSGNWGWYVVDPTTPKGLINLKFMLNGMYYTILLSVTAISISVVVGLLVALPGLSPKKGWRRFNRTYVEIVRAVPILVLILWVYYGLPTLTGITLNVFWAGVFALALSDSAFQAEIFRAGIQSVAKGQYEASQSISLSYRDTMRFVILPQAIRRILPALGNQLVYMMKMSSLVSVIGMQELTRKANELIVSEYRPLEIYTVLVLEYLVLILIVSAGVRWVERRLQASEI</sequence>
<evidence type="ECO:0000256" key="7">
    <source>
        <dbReference type="ARBA" id="ARBA00022970"/>
    </source>
</evidence>
<dbReference type="CDD" id="cd06261">
    <property type="entry name" value="TM_PBP2"/>
    <property type="match status" value="1"/>
</dbReference>
<dbReference type="GO" id="GO:0022857">
    <property type="term" value="F:transmembrane transporter activity"/>
    <property type="evidence" value="ECO:0007669"/>
    <property type="project" value="InterPro"/>
</dbReference>
<dbReference type="SUPFAM" id="SSF161098">
    <property type="entry name" value="MetI-like"/>
    <property type="match status" value="1"/>
</dbReference>
<dbReference type="InterPro" id="IPR035906">
    <property type="entry name" value="MetI-like_sf"/>
</dbReference>
<evidence type="ECO:0000256" key="10">
    <source>
        <dbReference type="RuleBase" id="RU363032"/>
    </source>
</evidence>
<keyword evidence="13" id="KW-1185">Reference proteome</keyword>
<gene>
    <name evidence="12" type="ORF">FHS72_000574</name>
</gene>
<feature type="domain" description="ABC transmembrane type-1" evidence="11">
    <location>
        <begin position="44"/>
        <end position="233"/>
    </location>
</feature>
<dbReference type="PANTHER" id="PTHR30614:SF20">
    <property type="entry name" value="GLUTAMINE TRANSPORT SYSTEM PERMEASE PROTEIN GLNP"/>
    <property type="match status" value="1"/>
</dbReference>
<evidence type="ECO:0000256" key="6">
    <source>
        <dbReference type="ARBA" id="ARBA00022692"/>
    </source>
</evidence>
<evidence type="ECO:0000256" key="9">
    <source>
        <dbReference type="ARBA" id="ARBA00023136"/>
    </source>
</evidence>
<dbReference type="RefSeq" id="WP_183525205.1">
    <property type="nucleotide sequence ID" value="NZ_JACIJM010000001.1"/>
</dbReference>
<reference evidence="12 13" key="1">
    <citation type="submission" date="2020-08" db="EMBL/GenBank/DDBJ databases">
        <title>Genomic Encyclopedia of Type Strains, Phase IV (KMG-IV): sequencing the most valuable type-strain genomes for metagenomic binning, comparative biology and taxonomic classification.</title>
        <authorList>
            <person name="Goeker M."/>
        </authorList>
    </citation>
    <scope>NUCLEOTIDE SEQUENCE [LARGE SCALE GENOMIC DNA]</scope>
    <source>
        <strain evidence="12 13">DSM 101064</strain>
    </source>
</reference>
<protein>
    <submittedName>
        <fullName evidence="12">Polar amino acid transport system permease protein</fullName>
    </submittedName>
</protein>
<keyword evidence="6 10" id="KW-0812">Transmembrane</keyword>
<evidence type="ECO:0000256" key="2">
    <source>
        <dbReference type="ARBA" id="ARBA00004429"/>
    </source>
</evidence>
<evidence type="ECO:0000256" key="3">
    <source>
        <dbReference type="ARBA" id="ARBA00010072"/>
    </source>
</evidence>
<dbReference type="Gene3D" id="1.10.3720.10">
    <property type="entry name" value="MetI-like"/>
    <property type="match status" value="1"/>
</dbReference>